<evidence type="ECO:0000256" key="1">
    <source>
        <dbReference type="ARBA" id="ARBA00022612"/>
    </source>
</evidence>
<gene>
    <name evidence="3" type="ORF">LPTSP1_37150</name>
</gene>
<reference evidence="3 4" key="1">
    <citation type="submission" date="2018-02" db="EMBL/GenBank/DDBJ databases">
        <title>Novel Leptospira species isolated from soil and water in Japan.</title>
        <authorList>
            <person name="Nakao R."/>
            <person name="Masuzawa T."/>
        </authorList>
    </citation>
    <scope>NUCLEOTIDE SEQUENCE [LARGE SCALE GENOMIC DNA]</scope>
    <source>
        <strain evidence="3 4">E8</strain>
    </source>
</reference>
<keyword evidence="4" id="KW-1185">Reference proteome</keyword>
<evidence type="ECO:0000313" key="4">
    <source>
        <dbReference type="Proteomes" id="UP000245076"/>
    </source>
</evidence>
<dbReference type="AlphaFoldDB" id="A0A2P2D7T9"/>
<dbReference type="OrthoDB" id="7358785at2"/>
<comment type="caution">
    <text evidence="3">The sequence shown here is derived from an EMBL/GenBank/DDBJ whole genome shotgun (WGS) entry which is preliminary data.</text>
</comment>
<dbReference type="Gene3D" id="1.10.10.1400">
    <property type="entry name" value="Terminase, small subunit, N-terminal DNA-binding domain, HTH motif"/>
    <property type="match status" value="1"/>
</dbReference>
<keyword evidence="1" id="KW-1188">Viral release from host cell</keyword>
<name>A0A2P2D7T9_9LEPT</name>
<proteinExistence type="predicted"/>
<dbReference type="PANTHER" id="PTHR41328:SF2">
    <property type="entry name" value="TERMINASE SMALL SUBUNIT"/>
    <property type="match status" value="1"/>
</dbReference>
<protein>
    <recommendedName>
        <fullName evidence="5">Terminase small subunit</fullName>
    </recommendedName>
</protein>
<evidence type="ECO:0008006" key="5">
    <source>
        <dbReference type="Google" id="ProtNLM"/>
    </source>
</evidence>
<evidence type="ECO:0000313" key="3">
    <source>
        <dbReference type="EMBL" id="GBF40697.1"/>
    </source>
</evidence>
<organism evidence="3 4">
    <name type="scientific">Leptospira johnsonii</name>
    <dbReference type="NCBI Taxonomy" id="1917820"/>
    <lineage>
        <taxon>Bacteria</taxon>
        <taxon>Pseudomonadati</taxon>
        <taxon>Spirochaetota</taxon>
        <taxon>Spirochaetia</taxon>
        <taxon>Leptospirales</taxon>
        <taxon>Leptospiraceae</taxon>
        <taxon>Leptospira</taxon>
    </lineage>
</organism>
<accession>A0A2P2D7T9</accession>
<dbReference type="InterPro" id="IPR005335">
    <property type="entry name" value="Terminase_ssu"/>
</dbReference>
<dbReference type="RefSeq" id="WP_108930295.1">
    <property type="nucleotide sequence ID" value="NZ_BFAY01000013.1"/>
</dbReference>
<keyword evidence="2" id="KW-0231">Viral genome packaging</keyword>
<dbReference type="Proteomes" id="UP000245076">
    <property type="component" value="Unassembled WGS sequence"/>
</dbReference>
<sequence length="186" mass="21236">MTNPKQQLFIEYYIQSLNATEAYKKAYDCDDSTARANGSRLLTNADIRSQVNKALRKKMLDEEDEFRSIWEREVRDLTMARMTDYLDEEGRIDLDKIKEIRPGAIQDYTVAVSKKGDILFHTIKLHPKTKALELAGKYLALITDRVDHTTNGKDLPSVVIDNQLSREELIRLAKEAVKSASSSPET</sequence>
<dbReference type="InterPro" id="IPR038713">
    <property type="entry name" value="Terminase_Gp1_N_sf"/>
</dbReference>
<dbReference type="Pfam" id="PF03592">
    <property type="entry name" value="Terminase_2"/>
    <property type="match status" value="1"/>
</dbReference>
<dbReference type="EMBL" id="BFAY01000013">
    <property type="protein sequence ID" value="GBF40697.1"/>
    <property type="molecule type" value="Genomic_DNA"/>
</dbReference>
<dbReference type="PANTHER" id="PTHR41328">
    <property type="entry name" value="TERMINASE SMALL SUBUNIT-RELATED"/>
    <property type="match status" value="1"/>
</dbReference>
<evidence type="ECO:0000256" key="2">
    <source>
        <dbReference type="ARBA" id="ARBA00023219"/>
    </source>
</evidence>
<dbReference type="GO" id="GO:0051276">
    <property type="term" value="P:chromosome organization"/>
    <property type="evidence" value="ECO:0007669"/>
    <property type="project" value="InterPro"/>
</dbReference>
<dbReference type="InterPro" id="IPR052404">
    <property type="entry name" value="SPP1-like_terminase"/>
</dbReference>